<evidence type="ECO:0000256" key="1">
    <source>
        <dbReference type="SAM" id="MobiDB-lite"/>
    </source>
</evidence>
<proteinExistence type="predicted"/>
<name>A0A8T8XHQ1_ASPJA</name>
<dbReference type="EMBL" id="KZ824770">
    <property type="protein sequence ID" value="RAH87571.1"/>
    <property type="molecule type" value="Genomic_DNA"/>
</dbReference>
<reference evidence="2 3" key="1">
    <citation type="submission" date="2018-02" db="EMBL/GenBank/DDBJ databases">
        <title>The genomes of Aspergillus section Nigri reveals drivers in fungal speciation.</title>
        <authorList>
            <consortium name="DOE Joint Genome Institute"/>
            <person name="Vesth T.C."/>
            <person name="Nybo J."/>
            <person name="Theobald S."/>
            <person name="Brandl J."/>
            <person name="Frisvad J.C."/>
            <person name="Nielsen K.F."/>
            <person name="Lyhne E.K."/>
            <person name="Kogle M.E."/>
            <person name="Kuo A."/>
            <person name="Riley R."/>
            <person name="Clum A."/>
            <person name="Nolan M."/>
            <person name="Lipzen A."/>
            <person name="Salamov A."/>
            <person name="Henrissat B."/>
            <person name="Wiebenga A."/>
            <person name="De vries R.P."/>
            <person name="Grigoriev I.V."/>
            <person name="Mortensen U.H."/>
            <person name="Andersen M.R."/>
            <person name="Baker S.E."/>
        </authorList>
    </citation>
    <scope>NUCLEOTIDE SEQUENCE [LARGE SCALE GENOMIC DNA]</scope>
    <source>
        <strain evidence="2 3">CBS 114.51</strain>
    </source>
</reference>
<gene>
    <name evidence="2" type="ORF">BO86DRAFT_424290</name>
</gene>
<dbReference type="GeneID" id="37179139"/>
<evidence type="ECO:0000313" key="2">
    <source>
        <dbReference type="EMBL" id="RAH87571.1"/>
    </source>
</evidence>
<dbReference type="RefSeq" id="XP_025533465.1">
    <property type="nucleotide sequence ID" value="XM_025675447.1"/>
</dbReference>
<keyword evidence="3" id="KW-1185">Reference proteome</keyword>
<accession>A0A8T8XHQ1</accession>
<organism evidence="2 3">
    <name type="scientific">Aspergillus japonicus CBS 114.51</name>
    <dbReference type="NCBI Taxonomy" id="1448312"/>
    <lineage>
        <taxon>Eukaryota</taxon>
        <taxon>Fungi</taxon>
        <taxon>Dikarya</taxon>
        <taxon>Ascomycota</taxon>
        <taxon>Pezizomycotina</taxon>
        <taxon>Eurotiomycetes</taxon>
        <taxon>Eurotiomycetidae</taxon>
        <taxon>Eurotiales</taxon>
        <taxon>Aspergillaceae</taxon>
        <taxon>Aspergillus</taxon>
        <taxon>Aspergillus subgen. Circumdati</taxon>
    </lineage>
</organism>
<sequence length="273" mass="30942">MARACISRHHEQSEQARGDCAIEFHQVKFARWKQQQHRSQSPWVHPMPTTLSSRYDNSNHKYTVISSITWQGTTANTRYHQITSSPKGCFCNIKGKEGLTDTTVNAKYARLKDMLQARYAGFQVSKTLNTKIQSLLEELVLQGPLTKGFGKTESNLTWDGVLLTLAAVVLQAACSSRGGDVVRKTQEPSVQDLEMHIILQHTKNNKSKEWVSTETELPNMRKYGAAWRDSSPSFEWRASNYRALQSSSISSNRHRSHTLMHPTSVCPRARPQL</sequence>
<evidence type="ECO:0000313" key="3">
    <source>
        <dbReference type="Proteomes" id="UP000249497"/>
    </source>
</evidence>
<dbReference type="AlphaFoldDB" id="A0A8T8XHQ1"/>
<protein>
    <submittedName>
        <fullName evidence="2">Uncharacterized protein</fullName>
    </submittedName>
</protein>
<dbReference type="Proteomes" id="UP000249497">
    <property type="component" value="Unassembled WGS sequence"/>
</dbReference>
<feature type="region of interest" description="Disordered" evidence="1">
    <location>
        <begin position="247"/>
        <end position="273"/>
    </location>
</feature>